<organism evidence="6 7">
    <name type="scientific">Batillaria attramentaria</name>
    <dbReference type="NCBI Taxonomy" id="370345"/>
    <lineage>
        <taxon>Eukaryota</taxon>
        <taxon>Metazoa</taxon>
        <taxon>Spiralia</taxon>
        <taxon>Lophotrochozoa</taxon>
        <taxon>Mollusca</taxon>
        <taxon>Gastropoda</taxon>
        <taxon>Caenogastropoda</taxon>
        <taxon>Sorbeoconcha</taxon>
        <taxon>Cerithioidea</taxon>
        <taxon>Batillariidae</taxon>
        <taxon>Batillaria</taxon>
    </lineage>
</organism>
<evidence type="ECO:0000256" key="4">
    <source>
        <dbReference type="SAM" id="SignalP"/>
    </source>
</evidence>
<dbReference type="InterPro" id="IPR028889">
    <property type="entry name" value="USP"/>
</dbReference>
<accession>A0ABD0M4M9</accession>
<feature type="compositionally biased region" description="Basic and acidic residues" evidence="3">
    <location>
        <begin position="404"/>
        <end position="414"/>
    </location>
</feature>
<protein>
    <recommendedName>
        <fullName evidence="2">ubiquitinyl hydrolase 1</fullName>
        <ecNumber evidence="2">3.4.19.12</ecNumber>
    </recommendedName>
</protein>
<dbReference type="InterPro" id="IPR038765">
    <property type="entry name" value="Papain-like_cys_pep_sf"/>
</dbReference>
<evidence type="ECO:0000259" key="5">
    <source>
        <dbReference type="PROSITE" id="PS50235"/>
    </source>
</evidence>
<sequence length="1014" mass="113616">MYAAFSLIALQLVLCHLSKDGFHATYSNEQPLSDVPESNHVYAIEMHPSESEPAGQSACYETPTIQILLLHVETDRHSPERFCSPEVIQISRETNLKNLQKEILHRLGDAVKREVFAQRLHSLFRLQIVDGSSRKTYLSEEVQMPLYTETVDRVLSMFGEEFGPQHLKLIAEWNPEVKEAVIQDDMEHFVEHVSVNRVQASATQPVEISLDECFQLYTQEEKLAGEDAWLCPHCKKPQKGATKTLGLWSLPDILVLHLKRFKQTGMRRNKLNMLVNFPVDNLDMTTHVVQQGIQVRDDMVYDLIGVANHYGNMNGGHYTAFCKNTVDGTWRNFDDRRVQALASDQVVTKSAYILFYQRRSLTKLINQRLHTATHWVFSLESLMKPHSDKSTSPQRRNSLGSPTKRGDGYGDDLRQAGIAPIVRRPFSKEWNGPSSPTRRPNIRPLTPQPQRKHMPFAMDNYDQSPTVIKPKPLFKTSRPTLSRQLSDAAVRAKRPPTQDPGMTDGHQRPADKGTDSGYRSSASGQFQPQSLQVQLPPRPSTSARSPDILGTDVPKGRSSDILQPQQVQLPPKQQQEDGQDRRVLQQHRSSAAFKGTEQARVGSQSSRVSGSSSYHSEAQPPSVDVRVVDSPSFHSYQDHPACVRVIQQPVSIPPRSGRPWQYESQSSQSSRDTQSSQDSHSPQGDHVVTKTHFSNGQETFDWRQPEASTGAEVTARPKPTSSNGPRVVTAKPPVPPKTITGRTADAWRKVDSGRSAGSSSSETNAMLQPVAGTSSSLTSPPSPAPRESVRDIQRRISQRQAQQPEGLTQGERRAGPRDGPQEAPQVADRQAPDERPILREGQFNQLRNRFSDIPGEQVQGRRRSQNLADQKFATIARGNRDARSEPRDPIAPPMVPRSATDHNIKFSSYGNYSPSHLSQQAQRSLAVGSRYSPQSDRTSFSSGSGGYPRSEWDRDHRYPAERDSVPVAPLYASRDQSSSVRENRTHIYRGPMFQLHRPRKTNESDAPSLRESSV</sequence>
<dbReference type="PROSITE" id="PS50235">
    <property type="entry name" value="USP_3"/>
    <property type="match status" value="1"/>
</dbReference>
<feature type="compositionally biased region" description="Basic and acidic residues" evidence="3">
    <location>
        <begin position="878"/>
        <end position="888"/>
    </location>
</feature>
<evidence type="ECO:0000313" key="7">
    <source>
        <dbReference type="Proteomes" id="UP001519460"/>
    </source>
</evidence>
<feature type="region of interest" description="Disordered" evidence="3">
    <location>
        <begin position="651"/>
        <end position="1014"/>
    </location>
</feature>
<dbReference type="PANTHER" id="PTHR21646">
    <property type="entry name" value="UBIQUITIN CARBOXYL-TERMINAL HYDROLASE"/>
    <property type="match status" value="1"/>
</dbReference>
<dbReference type="AlphaFoldDB" id="A0ABD0M4M9"/>
<reference evidence="6 7" key="1">
    <citation type="journal article" date="2023" name="Sci. Data">
        <title>Genome assembly of the Korean intertidal mud-creeper Batillaria attramentaria.</title>
        <authorList>
            <person name="Patra A.K."/>
            <person name="Ho P.T."/>
            <person name="Jun S."/>
            <person name="Lee S.J."/>
            <person name="Kim Y."/>
            <person name="Won Y.J."/>
        </authorList>
    </citation>
    <scope>NUCLEOTIDE SEQUENCE [LARGE SCALE GENOMIC DNA]</scope>
    <source>
        <strain evidence="6">Wonlab-2016</strain>
    </source>
</reference>
<dbReference type="Proteomes" id="UP001519460">
    <property type="component" value="Unassembled WGS sequence"/>
</dbReference>
<dbReference type="SUPFAM" id="SSF54001">
    <property type="entry name" value="Cysteine proteinases"/>
    <property type="match status" value="1"/>
</dbReference>
<feature type="compositionally biased region" description="Low complexity" evidence="3">
    <location>
        <begin position="664"/>
        <end position="681"/>
    </location>
</feature>
<dbReference type="InterPro" id="IPR018200">
    <property type="entry name" value="USP_CS"/>
</dbReference>
<feature type="compositionally biased region" description="Polar residues" evidence="3">
    <location>
        <begin position="517"/>
        <end position="533"/>
    </location>
</feature>
<dbReference type="InterPro" id="IPR001394">
    <property type="entry name" value="Peptidase_C19_UCH"/>
</dbReference>
<feature type="compositionally biased region" description="Polar residues" evidence="3">
    <location>
        <begin position="931"/>
        <end position="942"/>
    </location>
</feature>
<evidence type="ECO:0000256" key="3">
    <source>
        <dbReference type="SAM" id="MobiDB-lite"/>
    </source>
</evidence>
<dbReference type="InterPro" id="IPR050185">
    <property type="entry name" value="Ub_carboxyl-term_hydrolase"/>
</dbReference>
<feature type="compositionally biased region" description="Basic and acidic residues" evidence="3">
    <location>
        <begin position="574"/>
        <end position="583"/>
    </location>
</feature>
<feature type="compositionally biased region" description="Basic and acidic residues" evidence="3">
    <location>
        <begin position="950"/>
        <end position="964"/>
    </location>
</feature>
<feature type="compositionally biased region" description="Basic and acidic residues" evidence="3">
    <location>
        <begin position="505"/>
        <end position="514"/>
    </location>
</feature>
<dbReference type="GO" id="GO:0004843">
    <property type="term" value="F:cysteine-type deubiquitinase activity"/>
    <property type="evidence" value="ECO:0007669"/>
    <property type="project" value="UniProtKB-EC"/>
</dbReference>
<comment type="caution">
    <text evidence="6">The sequence shown here is derived from an EMBL/GenBank/DDBJ whole genome shotgun (WGS) entry which is preliminary data.</text>
</comment>
<feature type="compositionally biased region" description="Basic and acidic residues" evidence="3">
    <location>
        <begin position="810"/>
        <end position="820"/>
    </location>
</feature>
<proteinExistence type="predicted"/>
<dbReference type="EC" id="3.4.19.12" evidence="2"/>
<gene>
    <name evidence="6" type="ORF">BaRGS_00002095</name>
</gene>
<feature type="domain" description="USP" evidence="5">
    <location>
        <begin position="1"/>
        <end position="359"/>
    </location>
</feature>
<feature type="compositionally biased region" description="Low complexity" evidence="3">
    <location>
        <begin position="563"/>
        <end position="573"/>
    </location>
</feature>
<dbReference type="Gene3D" id="3.90.70.10">
    <property type="entry name" value="Cysteine proteinases"/>
    <property type="match status" value="1"/>
</dbReference>
<evidence type="ECO:0000256" key="2">
    <source>
        <dbReference type="ARBA" id="ARBA00012759"/>
    </source>
</evidence>
<comment type="catalytic activity">
    <reaction evidence="1">
        <text>Thiol-dependent hydrolysis of ester, thioester, amide, peptide and isopeptide bonds formed by the C-terminal Gly of ubiquitin (a 76-residue protein attached to proteins as an intracellular targeting signal).</text>
        <dbReference type="EC" id="3.4.19.12"/>
    </reaction>
</comment>
<feature type="signal peptide" evidence="4">
    <location>
        <begin position="1"/>
        <end position="15"/>
    </location>
</feature>
<keyword evidence="4" id="KW-0732">Signal</keyword>
<feature type="compositionally biased region" description="Low complexity" evidence="3">
    <location>
        <begin position="600"/>
        <end position="613"/>
    </location>
</feature>
<name>A0ABD0M4M9_9CAEN</name>
<feature type="chain" id="PRO_5044822891" description="ubiquitinyl hydrolase 1" evidence="4">
    <location>
        <begin position="16"/>
        <end position="1014"/>
    </location>
</feature>
<dbReference type="CDD" id="cd02674">
    <property type="entry name" value="Peptidase_C19R"/>
    <property type="match status" value="1"/>
</dbReference>
<dbReference type="Pfam" id="PF00443">
    <property type="entry name" value="UCH"/>
    <property type="match status" value="1"/>
</dbReference>
<feature type="compositionally biased region" description="Polar residues" evidence="3">
    <location>
        <begin position="390"/>
        <end position="401"/>
    </location>
</feature>
<dbReference type="PANTHER" id="PTHR21646:SF14">
    <property type="entry name" value="FI05488P"/>
    <property type="match status" value="1"/>
</dbReference>
<dbReference type="EMBL" id="JACVVK020000006">
    <property type="protein sequence ID" value="KAK7506620.1"/>
    <property type="molecule type" value="Genomic_DNA"/>
</dbReference>
<keyword evidence="7" id="KW-1185">Reference proteome</keyword>
<feature type="region of interest" description="Disordered" evidence="3">
    <location>
        <begin position="384"/>
        <end position="623"/>
    </location>
</feature>
<evidence type="ECO:0000313" key="6">
    <source>
        <dbReference type="EMBL" id="KAK7506620.1"/>
    </source>
</evidence>
<feature type="compositionally biased region" description="Polar residues" evidence="3">
    <location>
        <begin position="905"/>
        <end position="923"/>
    </location>
</feature>
<dbReference type="PROSITE" id="PS00973">
    <property type="entry name" value="USP_2"/>
    <property type="match status" value="1"/>
</dbReference>
<evidence type="ECO:0000256" key="1">
    <source>
        <dbReference type="ARBA" id="ARBA00000707"/>
    </source>
</evidence>